<organism evidence="8 9">
    <name type="scientific">Oxynema aestuarii AP17</name>
    <dbReference type="NCBI Taxonomy" id="2064643"/>
    <lineage>
        <taxon>Bacteria</taxon>
        <taxon>Bacillati</taxon>
        <taxon>Cyanobacteriota</taxon>
        <taxon>Cyanophyceae</taxon>
        <taxon>Oscillatoriophycideae</taxon>
        <taxon>Oscillatoriales</taxon>
        <taxon>Oscillatoriaceae</taxon>
        <taxon>Oxynema</taxon>
        <taxon>Oxynema aestuarii</taxon>
    </lineage>
</organism>
<dbReference type="InterPro" id="IPR020456">
    <property type="entry name" value="Acylphosphatase"/>
</dbReference>
<dbReference type="RefSeq" id="WP_168568109.1">
    <property type="nucleotide sequence ID" value="NZ_CP051167.1"/>
</dbReference>
<keyword evidence="5" id="KW-0378">Hydrolase</keyword>
<dbReference type="PROSITE" id="PS51160">
    <property type="entry name" value="ACYLPHOSPHATASE_3"/>
    <property type="match status" value="1"/>
</dbReference>
<dbReference type="EC" id="3.6.1.7" evidence="2 5"/>
<feature type="active site" evidence="5">
    <location>
        <position position="39"/>
    </location>
</feature>
<sequence length="92" mass="10270">MSETICTRLLISGRVQGVGYRFSTVREAEKLGVVGWVRNLPSTQVEAVLEGDRPQVEQMISWCERGPGGAIVDRVEVESRPPEGFASFEIRY</sequence>
<proteinExistence type="inferred from homology"/>
<name>A0A6H1TTN8_9CYAN</name>
<evidence type="ECO:0000256" key="4">
    <source>
        <dbReference type="ARBA" id="ARBA00047645"/>
    </source>
</evidence>
<accession>A0A6H1TTN8</accession>
<evidence type="ECO:0000313" key="9">
    <source>
        <dbReference type="Proteomes" id="UP000500857"/>
    </source>
</evidence>
<keyword evidence="9" id="KW-1185">Reference proteome</keyword>
<dbReference type="GO" id="GO:0003998">
    <property type="term" value="F:acylphosphatase activity"/>
    <property type="evidence" value="ECO:0007669"/>
    <property type="project" value="UniProtKB-EC"/>
</dbReference>
<dbReference type="AlphaFoldDB" id="A0A6H1TTN8"/>
<protein>
    <recommendedName>
        <fullName evidence="3 5">acylphosphatase</fullName>
        <ecNumber evidence="2 5">3.6.1.7</ecNumber>
    </recommendedName>
</protein>
<comment type="catalytic activity">
    <reaction evidence="4 5">
        <text>an acyl phosphate + H2O = a carboxylate + phosphate + H(+)</text>
        <dbReference type="Rhea" id="RHEA:14965"/>
        <dbReference type="ChEBI" id="CHEBI:15377"/>
        <dbReference type="ChEBI" id="CHEBI:15378"/>
        <dbReference type="ChEBI" id="CHEBI:29067"/>
        <dbReference type="ChEBI" id="CHEBI:43474"/>
        <dbReference type="ChEBI" id="CHEBI:59918"/>
        <dbReference type="EC" id="3.6.1.7"/>
    </reaction>
</comment>
<evidence type="ECO:0000313" key="8">
    <source>
        <dbReference type="EMBL" id="QIZ69952.1"/>
    </source>
</evidence>
<evidence type="ECO:0000256" key="1">
    <source>
        <dbReference type="ARBA" id="ARBA00005614"/>
    </source>
</evidence>
<dbReference type="InterPro" id="IPR001792">
    <property type="entry name" value="Acylphosphatase-like_dom"/>
</dbReference>
<dbReference type="SUPFAM" id="SSF54975">
    <property type="entry name" value="Acylphosphatase/BLUF domain-like"/>
    <property type="match status" value="1"/>
</dbReference>
<dbReference type="PANTHER" id="PTHR47268">
    <property type="entry name" value="ACYLPHOSPHATASE"/>
    <property type="match status" value="1"/>
</dbReference>
<dbReference type="Pfam" id="PF00708">
    <property type="entry name" value="Acylphosphatase"/>
    <property type="match status" value="1"/>
</dbReference>
<dbReference type="Gene3D" id="3.30.70.100">
    <property type="match status" value="1"/>
</dbReference>
<evidence type="ECO:0000256" key="3">
    <source>
        <dbReference type="ARBA" id="ARBA00015991"/>
    </source>
</evidence>
<feature type="active site" evidence="5">
    <location>
        <position position="21"/>
    </location>
</feature>
<dbReference type="EMBL" id="CP051167">
    <property type="protein sequence ID" value="QIZ69952.1"/>
    <property type="molecule type" value="Genomic_DNA"/>
</dbReference>
<dbReference type="Proteomes" id="UP000500857">
    <property type="component" value="Chromosome"/>
</dbReference>
<dbReference type="KEGG" id="oxy:HCG48_04635"/>
<dbReference type="InterPro" id="IPR036046">
    <property type="entry name" value="Acylphosphatase-like_dom_sf"/>
</dbReference>
<dbReference type="PRINTS" id="PR00112">
    <property type="entry name" value="ACYLPHPHTASE"/>
</dbReference>
<reference evidence="8 9" key="1">
    <citation type="submission" date="2020-04" db="EMBL/GenBank/DDBJ databases">
        <authorList>
            <person name="Basu S."/>
            <person name="Maruthanayagam V."/>
            <person name="Chakraborty S."/>
            <person name="Pramanik A."/>
            <person name="Mukherjee J."/>
            <person name="Brink B."/>
        </authorList>
    </citation>
    <scope>NUCLEOTIDE SEQUENCE [LARGE SCALE GENOMIC DNA]</scope>
    <source>
        <strain evidence="8 9">AP17</strain>
    </source>
</reference>
<comment type="similarity">
    <text evidence="1 6">Belongs to the acylphosphatase family.</text>
</comment>
<evidence type="ECO:0000259" key="7">
    <source>
        <dbReference type="PROSITE" id="PS51160"/>
    </source>
</evidence>
<dbReference type="PANTHER" id="PTHR47268:SF4">
    <property type="entry name" value="ACYLPHOSPHATASE"/>
    <property type="match status" value="1"/>
</dbReference>
<evidence type="ECO:0000256" key="2">
    <source>
        <dbReference type="ARBA" id="ARBA00012150"/>
    </source>
</evidence>
<gene>
    <name evidence="8" type="ORF">HCG48_04635</name>
</gene>
<evidence type="ECO:0000256" key="5">
    <source>
        <dbReference type="PROSITE-ProRule" id="PRU00520"/>
    </source>
</evidence>
<feature type="domain" description="Acylphosphatase-like" evidence="7">
    <location>
        <begin position="6"/>
        <end position="92"/>
    </location>
</feature>
<evidence type="ECO:0000256" key="6">
    <source>
        <dbReference type="RuleBase" id="RU004168"/>
    </source>
</evidence>